<evidence type="ECO:0000313" key="3">
    <source>
        <dbReference type="Proteomes" id="UP000784700"/>
    </source>
</evidence>
<dbReference type="AlphaFoldDB" id="A0A9Q8MTZ9"/>
<dbReference type="GeneID" id="58107981"/>
<proteinExistence type="predicted"/>
<feature type="domain" description="VWA-like" evidence="1">
    <location>
        <begin position="280"/>
        <end position="394"/>
    </location>
</feature>
<name>A0A9Q8MTZ9_9LACO</name>
<gene>
    <name evidence="2" type="ORF">DY130_02160</name>
</gene>
<evidence type="ECO:0000313" key="2">
    <source>
        <dbReference type="EMBL" id="TPR45017.1"/>
    </source>
</evidence>
<dbReference type="InterPro" id="IPR018698">
    <property type="entry name" value="VWA-like_dom"/>
</dbReference>
<accession>A0A9Q8MTZ9</accession>
<comment type="caution">
    <text evidence="2">The sequence shown here is derived from an EMBL/GenBank/DDBJ whole genome shotgun (WGS) entry which is preliminary data.</text>
</comment>
<sequence length="412" mass="47793">MNINNLISAINKTSSDNQDLLIRKAISQNIIYGLSHGELYGYLLINLDRVCDYNVNSTFALKWEKDNLLLTYNPKQFVNNIKSNNDLTANLEHLSMHIIWLHPIRYNNPNKVESIAADISVNQYVKFLPKNAFTIEKLSYFYNIKLPKFKDSNEYVNLLRQFISNGKARKNISNSDMQLMDDHKHFKKMNVSDGAKYSKIRNLIKHTVSKMGNKNRGKLPNAVNEQLDKINNKQINWRKYIQKGVSKIPFGESMSIKRFNRRQSYRMELPGKISSTLKSIIIFVDNSGSISNNYLNLALSQISDIFRLYQIDIIIYPFDAKIHEQNAYRVKSSQKIRYDRVSNGGTSYQSIFDFIHIKHLENNFCIIFTDGLGEKNVHNYGFNNVLWVLEDSSNNLSINKRIGNVIRITNIN</sequence>
<dbReference type="RefSeq" id="WP_140923964.1">
    <property type="nucleotide sequence ID" value="NZ_QUBF01000002.1"/>
</dbReference>
<dbReference type="Pfam" id="PF09967">
    <property type="entry name" value="DUF2201"/>
    <property type="match status" value="1"/>
</dbReference>
<organism evidence="2 3">
    <name type="scientific">Apilactobacillus micheneri</name>
    <dbReference type="NCBI Taxonomy" id="1899430"/>
    <lineage>
        <taxon>Bacteria</taxon>
        <taxon>Bacillati</taxon>
        <taxon>Bacillota</taxon>
        <taxon>Bacilli</taxon>
        <taxon>Lactobacillales</taxon>
        <taxon>Lactobacillaceae</taxon>
        <taxon>Apilactobacillus</taxon>
    </lineage>
</organism>
<protein>
    <recommendedName>
        <fullName evidence="1">VWA-like domain-containing protein</fullName>
    </recommendedName>
</protein>
<evidence type="ECO:0000259" key="1">
    <source>
        <dbReference type="Pfam" id="PF09967"/>
    </source>
</evidence>
<dbReference type="PANTHER" id="PTHR38730">
    <property type="entry name" value="SLL7028 PROTEIN"/>
    <property type="match status" value="1"/>
</dbReference>
<dbReference type="PANTHER" id="PTHR38730:SF1">
    <property type="entry name" value="SLL7028 PROTEIN"/>
    <property type="match status" value="1"/>
</dbReference>
<reference evidence="2" key="1">
    <citation type="submission" date="2018-08" db="EMBL/GenBank/DDBJ databases">
        <title>Comparative genomics of wild bee and flower associated Lactobacillus reveals potential adaptation to the bee host.</title>
        <authorList>
            <person name="Vuong H.Q."/>
            <person name="Mcfrederick Q.S."/>
        </authorList>
    </citation>
    <scope>NUCLEOTIDE SEQUENCE</scope>
    <source>
        <strain evidence="2">HV_63</strain>
    </source>
</reference>
<dbReference type="EMBL" id="QUBG01000002">
    <property type="protein sequence ID" value="TPR45017.1"/>
    <property type="molecule type" value="Genomic_DNA"/>
</dbReference>
<dbReference type="Proteomes" id="UP000784700">
    <property type="component" value="Unassembled WGS sequence"/>
</dbReference>